<accession>A0A1S2XKZ9</accession>
<dbReference type="Gene3D" id="3.40.50.1000">
    <property type="entry name" value="HAD superfamily/HAD-like"/>
    <property type="match status" value="1"/>
</dbReference>
<name>A0A1S2XKZ9_CICAR</name>
<evidence type="ECO:0000313" key="2">
    <source>
        <dbReference type="Proteomes" id="UP000087171"/>
    </source>
</evidence>
<keyword evidence="2" id="KW-1185">Reference proteome</keyword>
<dbReference type="STRING" id="3827.A0A1S2XKZ9"/>
<keyword evidence="1" id="KW-0472">Membrane</keyword>
<reference evidence="2" key="1">
    <citation type="journal article" date="2013" name="Nat. Biotechnol.">
        <title>Draft genome sequence of chickpea (Cicer arietinum) provides a resource for trait improvement.</title>
        <authorList>
            <person name="Varshney R.K."/>
            <person name="Song C."/>
            <person name="Saxena R.K."/>
            <person name="Azam S."/>
            <person name="Yu S."/>
            <person name="Sharpe A.G."/>
            <person name="Cannon S."/>
            <person name="Baek J."/>
            <person name="Rosen B.D."/>
            <person name="Tar'an B."/>
            <person name="Millan T."/>
            <person name="Zhang X."/>
            <person name="Ramsay L.D."/>
            <person name="Iwata A."/>
            <person name="Wang Y."/>
            <person name="Nelson W."/>
            <person name="Farmer A.D."/>
            <person name="Gaur P.M."/>
            <person name="Soderlund C."/>
            <person name="Penmetsa R.V."/>
            <person name="Xu C."/>
            <person name="Bharti A.K."/>
            <person name="He W."/>
            <person name="Winter P."/>
            <person name="Zhao S."/>
            <person name="Hane J.K."/>
            <person name="Carrasquilla-Garcia N."/>
            <person name="Condie J.A."/>
            <person name="Upadhyaya H.D."/>
            <person name="Luo M.C."/>
            <person name="Thudi M."/>
            <person name="Gowda C.L."/>
            <person name="Singh N.P."/>
            <person name="Lichtenzveig J."/>
            <person name="Gali K.K."/>
            <person name="Rubio J."/>
            <person name="Nadarajan N."/>
            <person name="Dolezel J."/>
            <person name="Bansal K.C."/>
            <person name="Xu X."/>
            <person name="Edwards D."/>
            <person name="Zhang G."/>
            <person name="Kahl G."/>
            <person name="Gil J."/>
            <person name="Singh K.B."/>
            <person name="Datta S.K."/>
            <person name="Jackson S.A."/>
            <person name="Wang J."/>
            <person name="Cook D.R."/>
        </authorList>
    </citation>
    <scope>NUCLEOTIDE SEQUENCE [LARGE SCALE GENOMIC DNA]</scope>
    <source>
        <strain evidence="2">cv. CDC Frontier</strain>
    </source>
</reference>
<dbReference type="RefSeq" id="XP_004490948.1">
    <property type="nucleotide sequence ID" value="XM_004490891.3"/>
</dbReference>
<dbReference type="RefSeq" id="XP_073221679.1">
    <property type="nucleotide sequence ID" value="XM_073365578.1"/>
</dbReference>
<evidence type="ECO:0000313" key="5">
    <source>
        <dbReference type="RefSeq" id="XP_004490948.1"/>
    </source>
</evidence>
<dbReference type="InterPro" id="IPR005519">
    <property type="entry name" value="Acid_phosphat_B-like"/>
</dbReference>
<feature type="transmembrane region" description="Helical" evidence="1">
    <location>
        <begin position="33"/>
        <end position="59"/>
    </location>
</feature>
<organism evidence="2 3">
    <name type="scientific">Cicer arietinum</name>
    <name type="common">Chickpea</name>
    <name type="synonym">Garbanzo</name>
    <dbReference type="NCBI Taxonomy" id="3827"/>
    <lineage>
        <taxon>Eukaryota</taxon>
        <taxon>Viridiplantae</taxon>
        <taxon>Streptophyta</taxon>
        <taxon>Embryophyta</taxon>
        <taxon>Tracheophyta</taxon>
        <taxon>Spermatophyta</taxon>
        <taxon>Magnoliopsida</taxon>
        <taxon>eudicotyledons</taxon>
        <taxon>Gunneridae</taxon>
        <taxon>Pentapetalae</taxon>
        <taxon>rosids</taxon>
        <taxon>fabids</taxon>
        <taxon>Fabales</taxon>
        <taxon>Fabaceae</taxon>
        <taxon>Papilionoideae</taxon>
        <taxon>50 kb inversion clade</taxon>
        <taxon>NPAAA clade</taxon>
        <taxon>Hologalegina</taxon>
        <taxon>IRL clade</taxon>
        <taxon>Cicereae</taxon>
        <taxon>Cicer</taxon>
    </lineage>
</organism>
<dbReference type="Proteomes" id="UP000087171">
    <property type="component" value="Chromosome Ca2"/>
</dbReference>
<dbReference type="GeneID" id="101490227"/>
<evidence type="ECO:0000256" key="1">
    <source>
        <dbReference type="SAM" id="Phobius"/>
    </source>
</evidence>
<evidence type="ECO:0000313" key="3">
    <source>
        <dbReference type="RefSeq" id="XP_004490946.1"/>
    </source>
</evidence>
<dbReference type="eggNOG" id="ENOG502QQUA">
    <property type="taxonomic scope" value="Eukaryota"/>
</dbReference>
<gene>
    <name evidence="3 4 5" type="primary">LOC101490227</name>
</gene>
<dbReference type="KEGG" id="cam:101490227"/>
<keyword evidence="1" id="KW-1133">Transmembrane helix</keyword>
<dbReference type="PaxDb" id="3827-XP_004490945.1"/>
<dbReference type="OrthoDB" id="1900337at2759"/>
<reference evidence="3 4" key="2">
    <citation type="submission" date="2025-04" db="UniProtKB">
        <authorList>
            <consortium name="RefSeq"/>
        </authorList>
    </citation>
    <scope>IDENTIFICATION</scope>
    <source>
        <tissue evidence="3 4">Etiolated seedlings</tissue>
    </source>
</reference>
<keyword evidence="1" id="KW-0812">Transmembrane</keyword>
<dbReference type="PANTHER" id="PTHR31284">
    <property type="entry name" value="ACID PHOSPHATASE-LIKE PROTEIN"/>
    <property type="match status" value="1"/>
</dbReference>
<dbReference type="InterPro" id="IPR023214">
    <property type="entry name" value="HAD_sf"/>
</dbReference>
<sequence length="298" mass="33921">MSAYGHQMEHMYSTRTLSDGSEMRSSYVLESGFYITSFSATIFIAGFSTIGLLLITLLVSLSMMLQSCKSSNTGIVEFRKINDEYAYCKVYSLHTKLNNLEQHNVPNICKDLAVKYIKDGQYARDLDLTKSVIEDYFNGVTSSNDGLDVVLMDIDGIFPMKPHSSNLFQSITNCILEANNLKRMVMLRLYMNLQASGWSIILLSREPKTQQNVTINNLVSSGFRDWSSLMMRANDENCTKVNEYFSKQRNVINSKGFRIKSIISSHVDILTVAYADIGIRFFLLPEPIYDMFDPQRRA</sequence>
<dbReference type="AlphaFoldDB" id="A0A1S2XKZ9"/>
<dbReference type="Pfam" id="PF03767">
    <property type="entry name" value="Acid_phosphat_B"/>
    <property type="match status" value="1"/>
</dbReference>
<dbReference type="RefSeq" id="XP_004490946.1">
    <property type="nucleotide sequence ID" value="XM_004490889.3"/>
</dbReference>
<dbReference type="RefSeq" id="XP_004490947.1">
    <property type="nucleotide sequence ID" value="XM_004490890.3"/>
</dbReference>
<protein>
    <submittedName>
        <fullName evidence="3 4">Uncharacterized protein At2g39920-like</fullName>
    </submittedName>
</protein>
<dbReference type="PANTHER" id="PTHR31284:SF22">
    <property type="entry name" value="ACID PHOSPHATASE"/>
    <property type="match status" value="1"/>
</dbReference>
<evidence type="ECO:0000313" key="4">
    <source>
        <dbReference type="RefSeq" id="XP_004490947.1"/>
    </source>
</evidence>
<proteinExistence type="predicted"/>